<feature type="region of interest" description="Disordered" evidence="1">
    <location>
        <begin position="52"/>
        <end position="82"/>
    </location>
</feature>
<dbReference type="OrthoDB" id="1100559at2"/>
<dbReference type="EMBL" id="JQZW01000006">
    <property type="protein sequence ID" value="KGN98415.1"/>
    <property type="molecule type" value="Genomic_DNA"/>
</dbReference>
<evidence type="ECO:0000313" key="2">
    <source>
        <dbReference type="EMBL" id="KGN98415.1"/>
    </source>
</evidence>
<name>A0A0A2G7S8_9PORP</name>
<organism evidence="2 3">
    <name type="scientific">Porphyromonas gingivicanis</name>
    <dbReference type="NCBI Taxonomy" id="266762"/>
    <lineage>
        <taxon>Bacteria</taxon>
        <taxon>Pseudomonadati</taxon>
        <taxon>Bacteroidota</taxon>
        <taxon>Bacteroidia</taxon>
        <taxon>Bacteroidales</taxon>
        <taxon>Porphyromonadaceae</taxon>
        <taxon>Porphyromonas</taxon>
    </lineage>
</organism>
<dbReference type="AlphaFoldDB" id="A0A0A2G7S8"/>
<evidence type="ECO:0000313" key="3">
    <source>
        <dbReference type="Proteomes" id="UP000030134"/>
    </source>
</evidence>
<protein>
    <submittedName>
        <fullName evidence="2">Uncharacterized protein</fullName>
    </submittedName>
</protein>
<proteinExistence type="predicted"/>
<dbReference type="Proteomes" id="UP000030134">
    <property type="component" value="Unassembled WGS sequence"/>
</dbReference>
<gene>
    <name evidence="2" type="ORF">HQ36_02030</name>
</gene>
<reference evidence="2 3" key="1">
    <citation type="submission" date="2014-08" db="EMBL/GenBank/DDBJ databases">
        <title>Porphyromonas gingivicanis strain:COT-022_OH1391 Genome sequencing.</title>
        <authorList>
            <person name="Wallis C."/>
            <person name="Deusch O."/>
            <person name="O'Flynn C."/>
            <person name="Davis I."/>
            <person name="Jospin G."/>
            <person name="Darling A.E."/>
            <person name="Coil D.A."/>
            <person name="Alexiev A."/>
            <person name="Horsfall A."/>
            <person name="Kirkwood N."/>
            <person name="Harris S."/>
            <person name="Eisen J.A."/>
        </authorList>
    </citation>
    <scope>NUCLEOTIDE SEQUENCE [LARGE SCALE GENOMIC DNA]</scope>
    <source>
        <strain evidence="3">COT-022 OH1391</strain>
    </source>
</reference>
<keyword evidence="3" id="KW-1185">Reference proteome</keyword>
<sequence length="170" mass="19003">MVITLQISATPELLGALNQLTEALTGGVPRTETQPTPVATKTKNAQAEVTLAESASSETKTVPEEEEQTQTAEKTKEYSEVDVREAMDRTRKRIEGENYKEQTDSELYKKWHRRLTAFFKDVAVALGAEKPSTLPDSESRAKFIACCDAVCVKNDELVENAKVWEVHTHY</sequence>
<accession>A0A0A2G7S8</accession>
<dbReference type="STRING" id="266762.HQ36_02030"/>
<evidence type="ECO:0000256" key="1">
    <source>
        <dbReference type="SAM" id="MobiDB-lite"/>
    </source>
</evidence>
<dbReference type="RefSeq" id="WP_036883088.1">
    <property type="nucleotide sequence ID" value="NZ_JQZW01000006.1"/>
</dbReference>
<comment type="caution">
    <text evidence="2">The sequence shown here is derived from an EMBL/GenBank/DDBJ whole genome shotgun (WGS) entry which is preliminary data.</text>
</comment>
<feature type="compositionally biased region" description="Basic and acidic residues" evidence="1">
    <location>
        <begin position="73"/>
        <end position="82"/>
    </location>
</feature>